<feature type="region of interest" description="Disordered" evidence="1">
    <location>
        <begin position="1"/>
        <end position="44"/>
    </location>
</feature>
<dbReference type="OrthoDB" id="3853857at2759"/>
<gene>
    <name evidence="3" type="ORF">MMEN_LOCUS2499</name>
</gene>
<keyword evidence="4" id="KW-1185">Reference proteome</keyword>
<accession>A0A8S4AD62</accession>
<dbReference type="SUPFAM" id="SSF111331">
    <property type="entry name" value="NAD kinase/diacylglycerol kinase-like"/>
    <property type="match status" value="1"/>
</dbReference>
<dbReference type="PANTHER" id="PTHR12358">
    <property type="entry name" value="SPHINGOSINE KINASE"/>
    <property type="match status" value="1"/>
</dbReference>
<dbReference type="Gene3D" id="3.40.50.10330">
    <property type="entry name" value="Probable inorganic polyphosphate/atp-NAD kinase, domain 1"/>
    <property type="match status" value="1"/>
</dbReference>
<dbReference type="InterPro" id="IPR050187">
    <property type="entry name" value="Lipid_Phosphate_FormReg"/>
</dbReference>
<dbReference type="GO" id="GO:0001727">
    <property type="term" value="F:lipid kinase activity"/>
    <property type="evidence" value="ECO:0007669"/>
    <property type="project" value="TreeGrafter"/>
</dbReference>
<dbReference type="GO" id="GO:0016020">
    <property type="term" value="C:membrane"/>
    <property type="evidence" value="ECO:0007669"/>
    <property type="project" value="GOC"/>
</dbReference>
<reference evidence="3" key="1">
    <citation type="submission" date="2021-05" db="EMBL/GenBank/DDBJ databases">
        <authorList>
            <person name="Tigano A."/>
        </authorList>
    </citation>
    <scope>NUCLEOTIDE SEQUENCE</scope>
</reference>
<feature type="compositionally biased region" description="Basic and acidic residues" evidence="1">
    <location>
        <begin position="1"/>
        <end position="15"/>
    </location>
</feature>
<comment type="caution">
    <text evidence="3">The sequence shown here is derived from an EMBL/GenBank/DDBJ whole genome shotgun (WGS) entry which is preliminary data.</text>
</comment>
<name>A0A8S4AD62_9TELE</name>
<dbReference type="Pfam" id="PF19280">
    <property type="entry name" value="CERK_C"/>
    <property type="match status" value="1"/>
</dbReference>
<dbReference type="InterPro" id="IPR001206">
    <property type="entry name" value="Diacylglycerol_kinase_cat_dom"/>
</dbReference>
<protein>
    <submittedName>
        <fullName evidence="3">(Atlantic silverside) hypothetical protein</fullName>
    </submittedName>
</protein>
<proteinExistence type="predicted"/>
<dbReference type="Proteomes" id="UP000677803">
    <property type="component" value="Unassembled WGS sequence"/>
</dbReference>
<dbReference type="AlphaFoldDB" id="A0A8S4AD62"/>
<dbReference type="SMART" id="SM00046">
    <property type="entry name" value="DAGKc"/>
    <property type="match status" value="1"/>
</dbReference>
<dbReference type="Pfam" id="PF00781">
    <property type="entry name" value="DAGK_cat"/>
    <property type="match status" value="1"/>
</dbReference>
<feature type="compositionally biased region" description="Basic residues" evidence="1">
    <location>
        <begin position="16"/>
        <end position="26"/>
    </location>
</feature>
<evidence type="ECO:0000313" key="4">
    <source>
        <dbReference type="Proteomes" id="UP000677803"/>
    </source>
</evidence>
<dbReference type="InterPro" id="IPR045363">
    <property type="entry name" value="CERK_C"/>
</dbReference>
<evidence type="ECO:0000259" key="2">
    <source>
        <dbReference type="PROSITE" id="PS50146"/>
    </source>
</evidence>
<dbReference type="Gene3D" id="2.60.200.40">
    <property type="match status" value="1"/>
</dbReference>
<dbReference type="EMBL" id="CAJRST010001113">
    <property type="protein sequence ID" value="CAG5865854.1"/>
    <property type="molecule type" value="Genomic_DNA"/>
</dbReference>
<dbReference type="InterPro" id="IPR017438">
    <property type="entry name" value="ATP-NAD_kinase_N"/>
</dbReference>
<evidence type="ECO:0000256" key="1">
    <source>
        <dbReference type="SAM" id="MobiDB-lite"/>
    </source>
</evidence>
<evidence type="ECO:0000313" key="3">
    <source>
        <dbReference type="EMBL" id="CAG5865854.1"/>
    </source>
</evidence>
<dbReference type="PANTHER" id="PTHR12358:SF26">
    <property type="entry name" value="CERAMIDE KINASE-LIKE PROTEIN"/>
    <property type="match status" value="1"/>
</dbReference>
<dbReference type="PROSITE" id="PS50146">
    <property type="entry name" value="DAGK"/>
    <property type="match status" value="1"/>
</dbReference>
<organism evidence="3 4">
    <name type="scientific">Menidia menidia</name>
    <name type="common">Atlantic silverside</name>
    <dbReference type="NCBI Taxonomy" id="238744"/>
    <lineage>
        <taxon>Eukaryota</taxon>
        <taxon>Metazoa</taxon>
        <taxon>Chordata</taxon>
        <taxon>Craniata</taxon>
        <taxon>Vertebrata</taxon>
        <taxon>Euteleostomi</taxon>
        <taxon>Actinopterygii</taxon>
        <taxon>Neopterygii</taxon>
        <taxon>Teleostei</taxon>
        <taxon>Neoteleostei</taxon>
        <taxon>Acanthomorphata</taxon>
        <taxon>Ovalentaria</taxon>
        <taxon>Atherinomorphae</taxon>
        <taxon>Atheriniformes</taxon>
        <taxon>Atherinopsidae</taxon>
        <taxon>Menidiinae</taxon>
        <taxon>Menidia</taxon>
    </lineage>
</organism>
<dbReference type="GO" id="GO:0006665">
    <property type="term" value="P:sphingolipid metabolic process"/>
    <property type="evidence" value="ECO:0007669"/>
    <property type="project" value="TreeGrafter"/>
</dbReference>
<feature type="region of interest" description="Disordered" evidence="1">
    <location>
        <begin position="372"/>
        <end position="394"/>
    </location>
</feature>
<sequence>MSESEEVVRGEQRDGNKRKKKKRKEKKKDIEEEEEKREEGQIKEEESESVLLHGIFKVGKKSHDVLLTKTRLTWTPIIPETPTGDANLLQPGVMLLEDVFAVKVKRRRAAGQQSGGPVLGMALFCCRRRGQKLEEDTLHLHNASAEHTHTWYNTIKELLTGFSSRPKRLKVFINPSSHKKEAVHIYREHVAPLFKMADVQTDITVTERKGHALSVMKECKLDEFDGVVCVGGDGSVAELCHALVLRAQLDANSPEKPVKSVLPLGIVPAGSTDVVSCSVHGVRDPVTAALHIVLGHLQQVDMCSFTALGQLVRFGFSAMFGFGGRTLARAEKRRWMPSSRRREYALVKTLARLRPEDCQLSYLPAKKSNCSLFGPRDQDQDQDPEPEGKESWTTNRGQYLSISVMSVPCLSPHVPRGLAPNTSLANGSASLIAVSNASRSDFIKHLKRYGSSSGQFNFSFVETHDVSAVRIRPHSLVSWSEGESEEEADSKSTPIIPSEGGVAFPWNIDGELVEMANEVLIRVHPGLMTLYGEEVEEAESAVSCSCI</sequence>
<feature type="domain" description="DAGKc" evidence="2">
    <location>
        <begin position="164"/>
        <end position="309"/>
    </location>
</feature>
<dbReference type="InterPro" id="IPR016064">
    <property type="entry name" value="NAD/diacylglycerol_kinase_sf"/>
</dbReference>